<dbReference type="InterPro" id="IPR011701">
    <property type="entry name" value="MFS"/>
</dbReference>
<evidence type="ECO:0000256" key="3">
    <source>
        <dbReference type="ARBA" id="ARBA00022475"/>
    </source>
</evidence>
<dbReference type="STRING" id="479431.Namu_0688"/>
<name>C8X8C6_NAKMY</name>
<feature type="transmembrane region" description="Helical" evidence="7">
    <location>
        <begin position="167"/>
        <end position="187"/>
    </location>
</feature>
<feature type="transmembrane region" description="Helical" evidence="7">
    <location>
        <begin position="281"/>
        <end position="301"/>
    </location>
</feature>
<accession>C8X8C6</accession>
<feature type="domain" description="Major facilitator superfamily (MFS) profile" evidence="8">
    <location>
        <begin position="14"/>
        <end position="395"/>
    </location>
</feature>
<dbReference type="CDD" id="cd17325">
    <property type="entry name" value="MFS_MdtG_SLC18_like"/>
    <property type="match status" value="1"/>
</dbReference>
<evidence type="ECO:0000256" key="7">
    <source>
        <dbReference type="SAM" id="Phobius"/>
    </source>
</evidence>
<reference evidence="10" key="1">
    <citation type="submission" date="2009-09" db="EMBL/GenBank/DDBJ databases">
        <title>The complete genome of Nakamurella multipartita DSM 44233.</title>
        <authorList>
            <consortium name="US DOE Joint Genome Institute (JGI-PGF)"/>
            <person name="Lucas S."/>
            <person name="Copeland A."/>
            <person name="Lapidus A."/>
            <person name="Glavina del Rio T."/>
            <person name="Dalin E."/>
            <person name="Tice H."/>
            <person name="Bruce D."/>
            <person name="Goodwin L."/>
            <person name="Pitluck S."/>
            <person name="Kyrpides N."/>
            <person name="Mavromatis K."/>
            <person name="Ivanova N."/>
            <person name="Ovchinnikova G."/>
            <person name="Sims D."/>
            <person name="Meincke L."/>
            <person name="Brettin T."/>
            <person name="Detter J.C."/>
            <person name="Han C."/>
            <person name="Larimer F."/>
            <person name="Land M."/>
            <person name="Hauser L."/>
            <person name="Markowitz V."/>
            <person name="Cheng J.-F."/>
            <person name="Hugenholtz P."/>
            <person name="Woyke T."/>
            <person name="Wu D."/>
            <person name="Klenk H.-P."/>
            <person name="Eisen J.A."/>
        </authorList>
    </citation>
    <scope>NUCLEOTIDE SEQUENCE [LARGE SCALE GENOMIC DNA]</scope>
    <source>
        <strain evidence="10">ATCC 700099 / DSM 44233 / CIP 104796 / JCM 9543 / NBRC 105858 / Y-104</strain>
    </source>
</reference>
<organism evidence="9 10">
    <name type="scientific">Nakamurella multipartita (strain ATCC 700099 / DSM 44233 / CIP 104796 / JCM 9543 / NBRC 105858 / Y-104)</name>
    <name type="common">Microsphaera multipartita</name>
    <dbReference type="NCBI Taxonomy" id="479431"/>
    <lineage>
        <taxon>Bacteria</taxon>
        <taxon>Bacillati</taxon>
        <taxon>Actinomycetota</taxon>
        <taxon>Actinomycetes</taxon>
        <taxon>Nakamurellales</taxon>
        <taxon>Nakamurellaceae</taxon>
        <taxon>Nakamurella</taxon>
    </lineage>
</organism>
<dbReference type="eggNOG" id="COG0477">
    <property type="taxonomic scope" value="Bacteria"/>
</dbReference>
<feature type="transmembrane region" description="Helical" evidence="7">
    <location>
        <begin position="20"/>
        <end position="41"/>
    </location>
</feature>
<dbReference type="Proteomes" id="UP000002218">
    <property type="component" value="Chromosome"/>
</dbReference>
<keyword evidence="10" id="KW-1185">Reference proteome</keyword>
<dbReference type="AlphaFoldDB" id="C8X8C6"/>
<comment type="subcellular location">
    <subcellularLocation>
        <location evidence="1">Cell membrane</location>
        <topology evidence="1">Multi-pass membrane protein</topology>
    </subcellularLocation>
</comment>
<dbReference type="RefSeq" id="WP_015746018.1">
    <property type="nucleotide sequence ID" value="NC_013235.1"/>
</dbReference>
<feature type="transmembrane region" description="Helical" evidence="7">
    <location>
        <begin position="307"/>
        <end position="328"/>
    </location>
</feature>
<dbReference type="Pfam" id="PF07690">
    <property type="entry name" value="MFS_1"/>
    <property type="match status" value="2"/>
</dbReference>
<feature type="transmembrane region" description="Helical" evidence="7">
    <location>
        <begin position="48"/>
        <end position="68"/>
    </location>
</feature>
<reference evidence="9 10" key="2">
    <citation type="journal article" date="2010" name="Stand. Genomic Sci.">
        <title>Complete genome sequence of Nakamurella multipartita type strain (Y-104).</title>
        <authorList>
            <person name="Tice H."/>
            <person name="Mayilraj S."/>
            <person name="Sims D."/>
            <person name="Lapidus A."/>
            <person name="Nolan M."/>
            <person name="Lucas S."/>
            <person name="Glavina Del Rio T."/>
            <person name="Copeland A."/>
            <person name="Cheng J.F."/>
            <person name="Meincke L."/>
            <person name="Bruce D."/>
            <person name="Goodwin L."/>
            <person name="Pitluck S."/>
            <person name="Ivanova N."/>
            <person name="Mavromatis K."/>
            <person name="Ovchinnikova G."/>
            <person name="Pati A."/>
            <person name="Chen A."/>
            <person name="Palaniappan K."/>
            <person name="Land M."/>
            <person name="Hauser L."/>
            <person name="Chang Y.J."/>
            <person name="Jeffries C.D."/>
            <person name="Detter J.C."/>
            <person name="Brettin T."/>
            <person name="Rohde M."/>
            <person name="Goker M."/>
            <person name="Bristow J."/>
            <person name="Eisen J.A."/>
            <person name="Markowitz V."/>
            <person name="Hugenholtz P."/>
            <person name="Kyrpides N.C."/>
            <person name="Klenk H.P."/>
            <person name="Chen F."/>
        </authorList>
    </citation>
    <scope>NUCLEOTIDE SEQUENCE [LARGE SCALE GENOMIC DNA]</scope>
    <source>
        <strain evidence="10">ATCC 700099 / DSM 44233 / CIP 104796 / JCM 9543 / NBRC 105858 / Y-104</strain>
    </source>
</reference>
<keyword evidence="6 7" id="KW-0472">Membrane</keyword>
<evidence type="ECO:0000313" key="10">
    <source>
        <dbReference type="Proteomes" id="UP000002218"/>
    </source>
</evidence>
<dbReference type="KEGG" id="nml:Namu_0688"/>
<evidence type="ECO:0000256" key="2">
    <source>
        <dbReference type="ARBA" id="ARBA00022448"/>
    </source>
</evidence>
<dbReference type="PANTHER" id="PTHR23517:SF3">
    <property type="entry name" value="INTEGRAL MEMBRANE TRANSPORT PROTEIN"/>
    <property type="match status" value="1"/>
</dbReference>
<dbReference type="PANTHER" id="PTHR23517">
    <property type="entry name" value="RESISTANCE PROTEIN MDTM, PUTATIVE-RELATED-RELATED"/>
    <property type="match status" value="1"/>
</dbReference>
<dbReference type="OrthoDB" id="3285241at2"/>
<dbReference type="InterPro" id="IPR050171">
    <property type="entry name" value="MFS_Transporters"/>
</dbReference>
<feature type="transmembrane region" description="Helical" evidence="7">
    <location>
        <begin position="246"/>
        <end position="269"/>
    </location>
</feature>
<feature type="transmembrane region" description="Helical" evidence="7">
    <location>
        <begin position="88"/>
        <end position="121"/>
    </location>
</feature>
<dbReference type="SUPFAM" id="SSF103473">
    <property type="entry name" value="MFS general substrate transporter"/>
    <property type="match status" value="1"/>
</dbReference>
<dbReference type="EMBL" id="CP001737">
    <property type="protein sequence ID" value="ACV77102.1"/>
    <property type="molecule type" value="Genomic_DNA"/>
</dbReference>
<keyword evidence="4 7" id="KW-0812">Transmembrane</keyword>
<keyword evidence="5 7" id="KW-1133">Transmembrane helix</keyword>
<dbReference type="InterPro" id="IPR020846">
    <property type="entry name" value="MFS_dom"/>
</dbReference>
<dbReference type="Gene3D" id="1.20.1250.20">
    <property type="entry name" value="MFS general substrate transporter like domains"/>
    <property type="match status" value="2"/>
</dbReference>
<proteinExistence type="predicted"/>
<dbReference type="HOGENOM" id="CLU_001265_10_10_11"/>
<evidence type="ECO:0000259" key="8">
    <source>
        <dbReference type="PROSITE" id="PS50850"/>
    </source>
</evidence>
<dbReference type="GO" id="GO:0005886">
    <property type="term" value="C:plasma membrane"/>
    <property type="evidence" value="ECO:0007669"/>
    <property type="project" value="UniProtKB-SubCell"/>
</dbReference>
<gene>
    <name evidence="9" type="ordered locus">Namu_0688</name>
</gene>
<keyword evidence="3" id="KW-1003">Cell membrane</keyword>
<evidence type="ECO:0000256" key="4">
    <source>
        <dbReference type="ARBA" id="ARBA00022692"/>
    </source>
</evidence>
<feature type="transmembrane region" description="Helical" evidence="7">
    <location>
        <begin position="366"/>
        <end position="391"/>
    </location>
</feature>
<evidence type="ECO:0000256" key="6">
    <source>
        <dbReference type="ARBA" id="ARBA00023136"/>
    </source>
</evidence>
<evidence type="ECO:0000256" key="1">
    <source>
        <dbReference type="ARBA" id="ARBA00004651"/>
    </source>
</evidence>
<dbReference type="GO" id="GO:0022857">
    <property type="term" value="F:transmembrane transporter activity"/>
    <property type="evidence" value="ECO:0007669"/>
    <property type="project" value="InterPro"/>
</dbReference>
<feature type="transmembrane region" description="Helical" evidence="7">
    <location>
        <begin position="216"/>
        <end position="234"/>
    </location>
</feature>
<dbReference type="PROSITE" id="PS50850">
    <property type="entry name" value="MFS"/>
    <property type="match status" value="1"/>
</dbReference>
<sequence>MPSGEGAEVTLRDIAPAAFLPPAVFAVGQGAIAPVIVISATDLGASPAMAALVVALAGLGQVCADIPAGSLVHRFGERPTMIGAALLTVLALVGCMVAGQLILFAAAIFVTGACTAVWLLARQAFVTEVVPYRLRARAMSTLGGVFRIGLFIGPFVGSAAVHAVGLWGAYAVHVVAALVAAGTLLVVGDPKVDPAGPGGTAQPRARFPAVLSEQRSVFATLGVGVLLVSAIRAVRQVALPLWGQELGLSPAAISLIFGVSGAIDMLLFYPAGKVMDRFGRMWVAVPAMTVLGLSLIVLPLTDTATGLMVVGLIMGIGNGMSAGLVMTLGADLAPPGQRPVFLGIWRVFSDSGNGAGPFVIAGVTALASLGAGIVAMGIVGLLGGGWLGYWIPRRVPPPTPRDKVVADGGPR</sequence>
<feature type="transmembrane region" description="Helical" evidence="7">
    <location>
        <begin position="142"/>
        <end position="161"/>
    </location>
</feature>
<dbReference type="InParanoid" id="C8X8C6"/>
<protein>
    <submittedName>
        <fullName evidence="9">Major facilitator superfamily MFS_1</fullName>
    </submittedName>
</protein>
<keyword evidence="2" id="KW-0813">Transport</keyword>
<dbReference type="InterPro" id="IPR036259">
    <property type="entry name" value="MFS_trans_sf"/>
</dbReference>
<evidence type="ECO:0000256" key="5">
    <source>
        <dbReference type="ARBA" id="ARBA00022989"/>
    </source>
</evidence>
<evidence type="ECO:0000313" key="9">
    <source>
        <dbReference type="EMBL" id="ACV77102.1"/>
    </source>
</evidence>